<proteinExistence type="predicted"/>
<protein>
    <submittedName>
        <fullName evidence="1">Uncharacterized protein</fullName>
    </submittedName>
</protein>
<evidence type="ECO:0000313" key="1">
    <source>
        <dbReference type="EMBL" id="JAH91381.1"/>
    </source>
</evidence>
<sequence>MDSDERENKPQVILEGKELQAAVISVQFHLYFQGEMIIGGSSAFVTENRSAIYTFLSL</sequence>
<reference evidence="1" key="1">
    <citation type="submission" date="2014-11" db="EMBL/GenBank/DDBJ databases">
        <authorList>
            <person name="Amaro Gonzalez C."/>
        </authorList>
    </citation>
    <scope>NUCLEOTIDE SEQUENCE</scope>
</reference>
<organism evidence="1">
    <name type="scientific">Anguilla anguilla</name>
    <name type="common">European freshwater eel</name>
    <name type="synonym">Muraena anguilla</name>
    <dbReference type="NCBI Taxonomy" id="7936"/>
    <lineage>
        <taxon>Eukaryota</taxon>
        <taxon>Metazoa</taxon>
        <taxon>Chordata</taxon>
        <taxon>Craniata</taxon>
        <taxon>Vertebrata</taxon>
        <taxon>Euteleostomi</taxon>
        <taxon>Actinopterygii</taxon>
        <taxon>Neopterygii</taxon>
        <taxon>Teleostei</taxon>
        <taxon>Anguilliformes</taxon>
        <taxon>Anguillidae</taxon>
        <taxon>Anguilla</taxon>
    </lineage>
</organism>
<name>A0A0E9WM66_ANGAN</name>
<dbReference type="EMBL" id="GBXM01017196">
    <property type="protein sequence ID" value="JAH91381.1"/>
    <property type="molecule type" value="Transcribed_RNA"/>
</dbReference>
<dbReference type="AlphaFoldDB" id="A0A0E9WM66"/>
<reference evidence="1" key="2">
    <citation type="journal article" date="2015" name="Fish Shellfish Immunol.">
        <title>Early steps in the European eel (Anguilla anguilla)-Vibrio vulnificus interaction in the gills: Role of the RtxA13 toxin.</title>
        <authorList>
            <person name="Callol A."/>
            <person name="Pajuelo D."/>
            <person name="Ebbesson L."/>
            <person name="Teles M."/>
            <person name="MacKenzie S."/>
            <person name="Amaro C."/>
        </authorList>
    </citation>
    <scope>NUCLEOTIDE SEQUENCE</scope>
</reference>
<accession>A0A0E9WM66</accession>